<protein>
    <submittedName>
        <fullName evidence="1">Uncharacterized protein</fullName>
    </submittedName>
</protein>
<gene>
    <name evidence="1" type="ORF">SMD44_08633</name>
</gene>
<organism evidence="1 2">
    <name type="scientific">Streptomyces alboflavus</name>
    <dbReference type="NCBI Taxonomy" id="67267"/>
    <lineage>
        <taxon>Bacteria</taxon>
        <taxon>Bacillati</taxon>
        <taxon>Actinomycetota</taxon>
        <taxon>Actinomycetes</taxon>
        <taxon>Kitasatosporales</taxon>
        <taxon>Streptomycetaceae</taxon>
        <taxon>Streptomyces</taxon>
    </lineage>
</organism>
<dbReference type="AlphaFoldDB" id="A0A1Z1WRT7"/>
<dbReference type="KEGG" id="salf:SMD44_08633"/>
<name>A0A1Z1WRT7_9ACTN</name>
<keyword evidence="2" id="KW-1185">Reference proteome</keyword>
<evidence type="ECO:0000313" key="1">
    <source>
        <dbReference type="EMBL" id="ARX89146.1"/>
    </source>
</evidence>
<accession>A0A1Z1WRT7</accession>
<evidence type="ECO:0000313" key="2">
    <source>
        <dbReference type="Proteomes" id="UP000195880"/>
    </source>
</evidence>
<proteinExistence type="predicted"/>
<reference evidence="1 2" key="1">
    <citation type="submission" date="2017-05" db="EMBL/GenBank/DDBJ databases">
        <title>Streptomyces alboflavus Genome sequencing and assembly.</title>
        <authorList>
            <person name="Wang Y."/>
            <person name="Du B."/>
            <person name="Ding Y."/>
            <person name="Liu H."/>
            <person name="Hou Q."/>
            <person name="Liu K."/>
            <person name="Wang C."/>
            <person name="Yao L."/>
        </authorList>
    </citation>
    <scope>NUCLEOTIDE SEQUENCE [LARGE SCALE GENOMIC DNA]</scope>
    <source>
        <strain evidence="1 2">MDJK44</strain>
    </source>
</reference>
<dbReference type="Proteomes" id="UP000195880">
    <property type="component" value="Chromosome"/>
</dbReference>
<dbReference type="EMBL" id="CP021748">
    <property type="protein sequence ID" value="ARX89146.1"/>
    <property type="molecule type" value="Genomic_DNA"/>
</dbReference>
<sequence length="63" mass="6626">MRFAEVRVGFADDVGVVDGRVGEEVVLDLLGGDLLAAPVDLVLGAASTTRWPVSVSRTMSPVR</sequence>